<name>A0AAN9M5T8_PHACN</name>
<dbReference type="EMBL" id="JAYMYR010000008">
    <property type="protein sequence ID" value="KAK7348805.1"/>
    <property type="molecule type" value="Genomic_DNA"/>
</dbReference>
<protein>
    <submittedName>
        <fullName evidence="1">Uncharacterized protein</fullName>
    </submittedName>
</protein>
<gene>
    <name evidence="1" type="ORF">VNO80_23499</name>
</gene>
<evidence type="ECO:0000313" key="1">
    <source>
        <dbReference type="EMBL" id="KAK7348805.1"/>
    </source>
</evidence>
<organism evidence="1 2">
    <name type="scientific">Phaseolus coccineus</name>
    <name type="common">Scarlet runner bean</name>
    <name type="synonym">Phaseolus multiflorus</name>
    <dbReference type="NCBI Taxonomy" id="3886"/>
    <lineage>
        <taxon>Eukaryota</taxon>
        <taxon>Viridiplantae</taxon>
        <taxon>Streptophyta</taxon>
        <taxon>Embryophyta</taxon>
        <taxon>Tracheophyta</taxon>
        <taxon>Spermatophyta</taxon>
        <taxon>Magnoliopsida</taxon>
        <taxon>eudicotyledons</taxon>
        <taxon>Gunneridae</taxon>
        <taxon>Pentapetalae</taxon>
        <taxon>rosids</taxon>
        <taxon>fabids</taxon>
        <taxon>Fabales</taxon>
        <taxon>Fabaceae</taxon>
        <taxon>Papilionoideae</taxon>
        <taxon>50 kb inversion clade</taxon>
        <taxon>NPAAA clade</taxon>
        <taxon>indigoferoid/millettioid clade</taxon>
        <taxon>Phaseoleae</taxon>
        <taxon>Phaseolus</taxon>
    </lineage>
</organism>
<dbReference type="Proteomes" id="UP001374584">
    <property type="component" value="Unassembled WGS sequence"/>
</dbReference>
<dbReference type="AlphaFoldDB" id="A0AAN9M5T8"/>
<proteinExistence type="predicted"/>
<evidence type="ECO:0000313" key="2">
    <source>
        <dbReference type="Proteomes" id="UP001374584"/>
    </source>
</evidence>
<comment type="caution">
    <text evidence="1">The sequence shown here is derived from an EMBL/GenBank/DDBJ whole genome shotgun (WGS) entry which is preliminary data.</text>
</comment>
<accession>A0AAN9M5T8</accession>
<keyword evidence="2" id="KW-1185">Reference proteome</keyword>
<sequence length="103" mass="11845">MCLEMPKDELVYSDLPKHVDQQNYNQVWPPFFFKKNVSSEESDEETHCRAKVLAGSRLVETPTSAWSLENASTVFSTFQMRTSTRAWIPDATLKIRNTITFGL</sequence>
<reference evidence="1 2" key="1">
    <citation type="submission" date="2024-01" db="EMBL/GenBank/DDBJ databases">
        <title>The genomes of 5 underutilized Papilionoideae crops provide insights into root nodulation and disease resistanc.</title>
        <authorList>
            <person name="Jiang F."/>
        </authorList>
    </citation>
    <scope>NUCLEOTIDE SEQUENCE [LARGE SCALE GENOMIC DNA]</scope>
    <source>
        <strain evidence="1">JINMINGXINNONG_FW02</strain>
        <tissue evidence="1">Leaves</tissue>
    </source>
</reference>